<protein>
    <submittedName>
        <fullName evidence="2">Uncharacterized protein</fullName>
    </submittedName>
</protein>
<name>K0TDJ0_THAOC</name>
<evidence type="ECO:0000256" key="1">
    <source>
        <dbReference type="SAM" id="MobiDB-lite"/>
    </source>
</evidence>
<organism evidence="2 3">
    <name type="scientific">Thalassiosira oceanica</name>
    <name type="common">Marine diatom</name>
    <dbReference type="NCBI Taxonomy" id="159749"/>
    <lineage>
        <taxon>Eukaryota</taxon>
        <taxon>Sar</taxon>
        <taxon>Stramenopiles</taxon>
        <taxon>Ochrophyta</taxon>
        <taxon>Bacillariophyta</taxon>
        <taxon>Coscinodiscophyceae</taxon>
        <taxon>Thalassiosirophycidae</taxon>
        <taxon>Thalassiosirales</taxon>
        <taxon>Thalassiosiraceae</taxon>
        <taxon>Thalassiosira</taxon>
    </lineage>
</organism>
<dbReference type="EMBL" id="AGNL01002889">
    <property type="protein sequence ID" value="EJK75520.1"/>
    <property type="molecule type" value="Genomic_DNA"/>
</dbReference>
<feature type="compositionally biased region" description="Acidic residues" evidence="1">
    <location>
        <begin position="84"/>
        <end position="100"/>
    </location>
</feature>
<feature type="region of interest" description="Disordered" evidence="1">
    <location>
        <begin position="62"/>
        <end position="100"/>
    </location>
</feature>
<reference evidence="2 3" key="1">
    <citation type="journal article" date="2012" name="Genome Biol.">
        <title>Genome and low-iron response of an oceanic diatom adapted to chronic iron limitation.</title>
        <authorList>
            <person name="Lommer M."/>
            <person name="Specht M."/>
            <person name="Roy A.S."/>
            <person name="Kraemer L."/>
            <person name="Andreson R."/>
            <person name="Gutowska M.A."/>
            <person name="Wolf J."/>
            <person name="Bergner S.V."/>
            <person name="Schilhabel M.B."/>
            <person name="Klostermeier U.C."/>
            <person name="Beiko R.G."/>
            <person name="Rosenstiel P."/>
            <person name="Hippler M."/>
            <person name="Laroche J."/>
        </authorList>
    </citation>
    <scope>NUCLEOTIDE SEQUENCE [LARGE SCALE GENOMIC DNA]</scope>
    <source>
        <strain evidence="2 3">CCMP1005</strain>
    </source>
</reference>
<dbReference type="Proteomes" id="UP000266841">
    <property type="component" value="Unassembled WGS sequence"/>
</dbReference>
<keyword evidence="3" id="KW-1185">Reference proteome</keyword>
<accession>K0TDJ0</accession>
<sequence>MSQVSHKLSALPKNILMGLEQVHIDIDLCLVQSSEAMTAYRSLVDNALCTYQLDMGRLETEYEQGRSITPAADEDGSDTWSGVFEEDSELEQEEVKDDDSALDLSLDLNASDKTPTTKEEKRLESVSSLVHQLNALSDEEEDVLAKLKPPNNGLTSPEKETLTKKLTEIRANQTMAIVASCKDFNPSYKSVIPNIPNKSGNLNLPTIKDLLDVAVNSPRIRRHVRSAAMSRRKLPRSPKKSAPARLTTHYTNKHHDTEINVLTSEDNDSLGELAVSSGGDNLATPVQINTRRLNRMKPGRRNRASQHQQR</sequence>
<proteinExistence type="predicted"/>
<evidence type="ECO:0000313" key="3">
    <source>
        <dbReference type="Proteomes" id="UP000266841"/>
    </source>
</evidence>
<comment type="caution">
    <text evidence="2">The sequence shown here is derived from an EMBL/GenBank/DDBJ whole genome shotgun (WGS) entry which is preliminary data.</text>
</comment>
<dbReference type="AlphaFoldDB" id="K0TDJ0"/>
<gene>
    <name evidence="2" type="ORF">THAOC_02755</name>
</gene>
<evidence type="ECO:0000313" key="2">
    <source>
        <dbReference type="EMBL" id="EJK75520.1"/>
    </source>
</evidence>